<dbReference type="Gene3D" id="3.40.109.10">
    <property type="entry name" value="NADH Oxidase"/>
    <property type="match status" value="1"/>
</dbReference>
<dbReference type="Pfam" id="PF00881">
    <property type="entry name" value="Nitroreductase"/>
    <property type="match status" value="2"/>
</dbReference>
<name>A0A5D0MGK1_9BACT</name>
<dbReference type="PANTHER" id="PTHR23026:SF123">
    <property type="entry name" value="NAD(P)H NITROREDUCTASE RV3131-RELATED"/>
    <property type="match status" value="1"/>
</dbReference>
<keyword evidence="3" id="KW-1185">Reference proteome</keyword>
<evidence type="ECO:0000313" key="2">
    <source>
        <dbReference type="EMBL" id="TYB30611.1"/>
    </source>
</evidence>
<dbReference type="GO" id="GO:0016491">
    <property type="term" value="F:oxidoreductase activity"/>
    <property type="evidence" value="ECO:0007669"/>
    <property type="project" value="InterPro"/>
</dbReference>
<accession>A0A5D0MGK1</accession>
<comment type="caution">
    <text evidence="2">The sequence shown here is derived from an EMBL/GenBank/DDBJ whole genome shotgun (WGS) entry which is preliminary data.</text>
</comment>
<dbReference type="PANTHER" id="PTHR23026">
    <property type="entry name" value="NADPH NITROREDUCTASE"/>
    <property type="match status" value="1"/>
</dbReference>
<dbReference type="InterPro" id="IPR050627">
    <property type="entry name" value="Nitroreductase/BluB"/>
</dbReference>
<evidence type="ECO:0000313" key="3">
    <source>
        <dbReference type="Proteomes" id="UP000324143"/>
    </source>
</evidence>
<proteinExistence type="predicted"/>
<dbReference type="EMBL" id="VSIX01000098">
    <property type="protein sequence ID" value="TYB30611.1"/>
    <property type="molecule type" value="Genomic_DNA"/>
</dbReference>
<dbReference type="Proteomes" id="UP000324143">
    <property type="component" value="Unassembled WGS sequence"/>
</dbReference>
<sequence>MKEIFARRSIRKYKKQKISEKMIQKILQSGMAAPSAGNEQPWHFIVITSNELKQEIAKVHPYSDMLPDAPAAILVCGDTKKTNHGEFWIQDCSAATENMLLMITSLGLGGVWVGVYPRKKRVQGIKELLDLPDNIIPFSIIPFGYPDDTKKPHDRYLKERVHYNQW</sequence>
<evidence type="ECO:0000259" key="1">
    <source>
        <dbReference type="Pfam" id="PF00881"/>
    </source>
</evidence>
<dbReference type="AlphaFoldDB" id="A0A5D0MGK1"/>
<feature type="domain" description="Nitroreductase" evidence="1">
    <location>
        <begin position="61"/>
        <end position="145"/>
    </location>
</feature>
<reference evidence="2" key="1">
    <citation type="submission" date="2019-08" db="EMBL/GenBank/DDBJ databases">
        <title>Genomic characterization of a novel candidate phylum (ARYD3) from a high temperature, high salinity tertiary oil reservoir in north central Oklahoma, USA.</title>
        <authorList>
            <person name="Youssef N.H."/>
            <person name="Yadav A."/>
            <person name="Elshahed M.S."/>
        </authorList>
    </citation>
    <scope>NUCLEOTIDE SEQUENCE [LARGE SCALE GENOMIC DNA]</scope>
    <source>
        <strain evidence="2">ARYD3</strain>
    </source>
</reference>
<organism evidence="2 3">
    <name type="scientific">Candidatus Mcinerneyibacterium aminivorans</name>
    <dbReference type="NCBI Taxonomy" id="2703815"/>
    <lineage>
        <taxon>Bacteria</taxon>
        <taxon>Candidatus Macinerneyibacteriota</taxon>
        <taxon>Candidatus Mcinerneyibacteria</taxon>
        <taxon>Candidatus Mcinerneyibacteriales</taxon>
        <taxon>Candidatus Mcinerneyibacteriaceae</taxon>
        <taxon>Candidatus Mcinerneyibacterium</taxon>
    </lineage>
</organism>
<dbReference type="CDD" id="cd02150">
    <property type="entry name" value="nitroreductase"/>
    <property type="match status" value="1"/>
</dbReference>
<gene>
    <name evidence="2" type="ORF">FXF47_08345</name>
</gene>
<dbReference type="SUPFAM" id="SSF55469">
    <property type="entry name" value="FMN-dependent nitroreductase-like"/>
    <property type="match status" value="1"/>
</dbReference>
<feature type="domain" description="Nitroreductase" evidence="1">
    <location>
        <begin position="5"/>
        <end position="58"/>
    </location>
</feature>
<protein>
    <submittedName>
        <fullName evidence="2">Nitroreductase family protein</fullName>
    </submittedName>
</protein>
<dbReference type="InterPro" id="IPR000415">
    <property type="entry name" value="Nitroreductase-like"/>
</dbReference>
<dbReference type="InterPro" id="IPR029479">
    <property type="entry name" value="Nitroreductase"/>
</dbReference>